<reference evidence="3 4" key="1">
    <citation type="submission" date="2022-03" db="EMBL/GenBank/DDBJ databases">
        <title>Complete genome of Streptomyces rimosus ssp. rimosus R7 (=ATCC 10970).</title>
        <authorList>
            <person name="Beganovic S."/>
            <person name="Ruckert C."/>
            <person name="Busche T."/>
            <person name="Kalinowski J."/>
            <person name="Wittmann C."/>
        </authorList>
    </citation>
    <scope>NUCLEOTIDE SEQUENCE [LARGE SCALE GENOMIC DNA]</scope>
    <source>
        <strain evidence="3 4">R7</strain>
    </source>
</reference>
<dbReference type="SUPFAM" id="SSF53807">
    <property type="entry name" value="Helical backbone' metal receptor"/>
    <property type="match status" value="1"/>
</dbReference>
<keyword evidence="4" id="KW-1185">Reference proteome</keyword>
<name>A0ABY3Z7I1_STRRM</name>
<dbReference type="PANTHER" id="PTHR30535">
    <property type="entry name" value="VITAMIN B12-BINDING PROTEIN"/>
    <property type="match status" value="1"/>
</dbReference>
<dbReference type="InterPro" id="IPR002491">
    <property type="entry name" value="ABC_transptr_periplasmic_BD"/>
</dbReference>
<gene>
    <name evidence="3" type="ORF">SRIMR7_28395</name>
</gene>
<feature type="domain" description="Fe/B12 periplasmic-binding" evidence="2">
    <location>
        <begin position="80"/>
        <end position="370"/>
    </location>
</feature>
<proteinExistence type="inferred from homology"/>
<dbReference type="PANTHER" id="PTHR30535:SF7">
    <property type="entry name" value="IRON(III) DICITRATE-BINDING PROTEIN"/>
    <property type="match status" value="1"/>
</dbReference>
<evidence type="ECO:0000313" key="3">
    <source>
        <dbReference type="EMBL" id="UNZ06073.1"/>
    </source>
</evidence>
<dbReference type="EMBL" id="CP094298">
    <property type="protein sequence ID" value="UNZ06073.1"/>
    <property type="molecule type" value="Genomic_DNA"/>
</dbReference>
<sequence>MRPRMNGHVVGPGPGLGAKGRTVTAAVTVLAVAALAAGCGSADGRESGRAGSRDDAAGGFPVTVTDCDGRKTTFSTAPRKIVTSNAASLEMLLRLGVEDRIVGTGFPPGKGTLPGELDARAQRVPVLGKTVIPKEKLLGSGADLYIDTFASMGNMGGAATGPTETEFAAAGIKHVYLASTACAPRKKVPQRDLSAVEGDIRRLGQVTGTSPRALQLVAEMEKKVSGVRKAIADVPAEKRPSYFFFDFDAGTKQPVAVCNRQVANAVLTEAGARNVFADCAGDFQRVSWEDVVGKDPDWIQLGVRNRGSAAANEKAFGEAEQFLRTFPATAGLRAVKEGKFLRIGSERTTIAGVGNADTVRRIAATLYPDRLGGGEGTDGVAAGGAGR</sequence>
<evidence type="ECO:0000259" key="2">
    <source>
        <dbReference type="PROSITE" id="PS50983"/>
    </source>
</evidence>
<dbReference type="Pfam" id="PF01497">
    <property type="entry name" value="Peripla_BP_2"/>
    <property type="match status" value="1"/>
</dbReference>
<dbReference type="InterPro" id="IPR050902">
    <property type="entry name" value="ABC_Transporter_SBP"/>
</dbReference>
<evidence type="ECO:0000256" key="1">
    <source>
        <dbReference type="ARBA" id="ARBA00008814"/>
    </source>
</evidence>
<evidence type="ECO:0000313" key="4">
    <source>
        <dbReference type="Proteomes" id="UP000829494"/>
    </source>
</evidence>
<dbReference type="Proteomes" id="UP000829494">
    <property type="component" value="Chromosome"/>
</dbReference>
<accession>A0ABY3Z7I1</accession>
<dbReference type="PROSITE" id="PS50983">
    <property type="entry name" value="FE_B12_PBP"/>
    <property type="match status" value="1"/>
</dbReference>
<dbReference type="Gene3D" id="3.40.50.1980">
    <property type="entry name" value="Nitrogenase molybdenum iron protein domain"/>
    <property type="match status" value="2"/>
</dbReference>
<protein>
    <submittedName>
        <fullName evidence="3">Corrinoid ABC transporter substrate-binding protein</fullName>
    </submittedName>
</protein>
<organism evidence="3 4">
    <name type="scientific">Streptomyces rimosus subsp. rimosus</name>
    <dbReference type="NCBI Taxonomy" id="132474"/>
    <lineage>
        <taxon>Bacteria</taxon>
        <taxon>Bacillati</taxon>
        <taxon>Actinomycetota</taxon>
        <taxon>Actinomycetes</taxon>
        <taxon>Kitasatosporales</taxon>
        <taxon>Streptomycetaceae</taxon>
        <taxon>Streptomyces</taxon>
    </lineage>
</organism>
<comment type="similarity">
    <text evidence="1">Belongs to the bacterial solute-binding protein 8 family.</text>
</comment>